<evidence type="ECO:0000256" key="6">
    <source>
        <dbReference type="ARBA" id="ARBA00023154"/>
    </source>
</evidence>
<dbReference type="SUPFAM" id="SSF53187">
    <property type="entry name" value="Zn-dependent exopeptidases"/>
    <property type="match status" value="1"/>
</dbReference>
<dbReference type="InterPro" id="IPR002933">
    <property type="entry name" value="Peptidase_M20"/>
</dbReference>
<sequence>MTRPGLPARTPQDVEAARALVVEAVRCPSLSGQEGDVAAFLTDWMNAHGFTARIDEAGNAVGERGTGPLTVALLGHMDTVPGEIPVRVDDSGVLHGRGSVDAKGPLCAFMAAVAELPPQALAAARFVVIGATEEEAPSSRGAHHIRDTLRPDFVLIGEPSGWEGLTLGYKGRLVARLRALKGNFHTAGEGTSAADDLTEGWFRVRAWAAAFNEGQPGVFDRVQATVQDLRAGTDGLQQVAEATLGFRLPPALPPQDAQAAVRACLAELESVSVEFLGQETAVRHPKDNLLTRAMRVGIRAHGGTPVFKVKTGTSDMNVVAPAWPVPTLAYGPGDSALDHTPEERLDLAEYDRAVAVLRDALTQLARSQVAPTPPAPPQAGQEG</sequence>
<evidence type="ECO:0000256" key="5">
    <source>
        <dbReference type="ARBA" id="ARBA00022833"/>
    </source>
</evidence>
<dbReference type="PANTHER" id="PTHR43808:SF28">
    <property type="entry name" value="[LYSW]-LYSINE_[LYSW]-ORNITHINE HYDROLASE"/>
    <property type="match status" value="1"/>
</dbReference>
<evidence type="ECO:0000256" key="2">
    <source>
        <dbReference type="ARBA" id="ARBA00022605"/>
    </source>
</evidence>
<dbReference type="PANTHER" id="PTHR43808">
    <property type="entry name" value="ACETYLORNITHINE DEACETYLASE"/>
    <property type="match status" value="1"/>
</dbReference>
<name>A0ABW5P2K1_9DEIO</name>
<organism evidence="9 10">
    <name type="scientific">Deinococcus taklimakanensis</name>
    <dbReference type="NCBI Taxonomy" id="536443"/>
    <lineage>
        <taxon>Bacteria</taxon>
        <taxon>Thermotogati</taxon>
        <taxon>Deinococcota</taxon>
        <taxon>Deinococci</taxon>
        <taxon>Deinococcales</taxon>
        <taxon>Deinococcaceae</taxon>
        <taxon>Deinococcus</taxon>
    </lineage>
</organism>
<comment type="subcellular location">
    <subcellularLocation>
        <location evidence="8">Cytoplasm</location>
    </subcellularLocation>
</comment>
<keyword evidence="5 8" id="KW-0862">Zinc</keyword>
<keyword evidence="1 8" id="KW-0963">Cytoplasm</keyword>
<feature type="active site" description="Proton acceptor" evidence="8">
    <location>
        <position position="134"/>
    </location>
</feature>
<comment type="function">
    <text evidence="8">Catalyzes the release of L-lysine from [LysW]-gamma-L-lysine.</text>
</comment>
<comment type="similarity">
    <text evidence="8">Belongs to the peptidase M20A family. LysK subfamily.</text>
</comment>
<dbReference type="Gene3D" id="3.40.630.10">
    <property type="entry name" value="Zn peptidases"/>
    <property type="match status" value="2"/>
</dbReference>
<dbReference type="Proteomes" id="UP001597475">
    <property type="component" value="Unassembled WGS sequence"/>
</dbReference>
<dbReference type="NCBIfam" id="TIGR01902">
    <property type="entry name" value="dapE-lys-deAc"/>
    <property type="match status" value="1"/>
</dbReference>
<keyword evidence="10" id="KW-1185">Reference proteome</keyword>
<comment type="caution">
    <text evidence="9">The sequence shown here is derived from an EMBL/GenBank/DDBJ whole genome shotgun (WGS) entry which is preliminary data.</text>
</comment>
<dbReference type="EMBL" id="JBHUMK010000037">
    <property type="protein sequence ID" value="MFD2609512.1"/>
    <property type="molecule type" value="Genomic_DNA"/>
</dbReference>
<feature type="active site" evidence="8">
    <location>
        <position position="78"/>
    </location>
</feature>
<accession>A0ABW5P2K1</accession>
<feature type="binding site" evidence="8">
    <location>
        <position position="135"/>
    </location>
    <ligand>
        <name>Zn(2+)</name>
        <dbReference type="ChEBI" id="CHEBI:29105"/>
        <label>2</label>
    </ligand>
</feature>
<gene>
    <name evidence="8" type="primary">lysK</name>
    <name evidence="9" type="ORF">ACFSR9_08690</name>
</gene>
<evidence type="ECO:0000256" key="7">
    <source>
        <dbReference type="ARBA" id="ARBA00023285"/>
    </source>
</evidence>
<feature type="binding site" evidence="8">
    <location>
        <position position="339"/>
    </location>
    <ligand>
        <name>Zn(2+)</name>
        <dbReference type="ChEBI" id="CHEBI:29105"/>
        <label>2</label>
    </ligand>
</feature>
<dbReference type="NCBIfam" id="NF003367">
    <property type="entry name" value="PRK04443.1"/>
    <property type="match status" value="1"/>
</dbReference>
<dbReference type="EC" id="3.5.1.130" evidence="8"/>
<dbReference type="RefSeq" id="WP_386844945.1">
    <property type="nucleotide sequence ID" value="NZ_JBHUMK010000037.1"/>
</dbReference>
<comment type="cofactor">
    <cofactor evidence="8">
        <name>Zn(2+)</name>
        <dbReference type="ChEBI" id="CHEBI:29105"/>
    </cofactor>
    <cofactor evidence="8">
        <name>Co(2+)</name>
        <dbReference type="ChEBI" id="CHEBI:48828"/>
    </cofactor>
    <text evidence="8">Binds 2 Zn(2+) or Co(2+) ions per subunit.</text>
</comment>
<dbReference type="PROSITE" id="PS00758">
    <property type="entry name" value="ARGE_DAPE_CPG2_1"/>
    <property type="match status" value="1"/>
</dbReference>
<comment type="catalytic activity">
    <reaction evidence="8">
        <text>[amino-group carrier protein]-C-terminal-gamma-(L-lysyl)-L-glutamate + H2O = [amino-group carrier protein]-C-terminal-L-glutamate + L-lysine</text>
        <dbReference type="Rhea" id="RHEA:48684"/>
        <dbReference type="Rhea" id="RHEA-COMP:9693"/>
        <dbReference type="Rhea" id="RHEA-COMP:9715"/>
        <dbReference type="ChEBI" id="CHEBI:15377"/>
        <dbReference type="ChEBI" id="CHEBI:32551"/>
        <dbReference type="ChEBI" id="CHEBI:78525"/>
        <dbReference type="ChEBI" id="CHEBI:78526"/>
        <dbReference type="EC" id="3.5.1.130"/>
    </reaction>
</comment>
<feature type="binding site" evidence="8">
    <location>
        <position position="76"/>
    </location>
    <ligand>
        <name>Zn(2+)</name>
        <dbReference type="ChEBI" id="CHEBI:29105"/>
        <label>1</label>
    </ligand>
</feature>
<feature type="binding site" evidence="8">
    <location>
        <position position="158"/>
    </location>
    <ligand>
        <name>Zn(2+)</name>
        <dbReference type="ChEBI" id="CHEBI:29105"/>
        <label>1</label>
    </ligand>
</feature>
<dbReference type="Pfam" id="PF01546">
    <property type="entry name" value="Peptidase_M20"/>
    <property type="match status" value="1"/>
</dbReference>
<evidence type="ECO:0000313" key="10">
    <source>
        <dbReference type="Proteomes" id="UP001597475"/>
    </source>
</evidence>
<feature type="binding site" evidence="8">
    <location>
        <position position="101"/>
    </location>
    <ligand>
        <name>Zn(2+)</name>
        <dbReference type="ChEBI" id="CHEBI:29105"/>
        <label>2</label>
    </ligand>
</feature>
<evidence type="ECO:0000313" key="9">
    <source>
        <dbReference type="EMBL" id="MFD2609512.1"/>
    </source>
</evidence>
<comment type="pathway">
    <text evidence="8">Amino-acid biosynthesis; L-lysine biosynthesis via AAA pathway; L-lysine from L-alpha-aminoadipate (Thermus route): step 5/5.</text>
</comment>
<evidence type="ECO:0000256" key="1">
    <source>
        <dbReference type="ARBA" id="ARBA00022490"/>
    </source>
</evidence>
<dbReference type="InterPro" id="IPR001261">
    <property type="entry name" value="ArgE/DapE_CS"/>
</dbReference>
<evidence type="ECO:0000256" key="4">
    <source>
        <dbReference type="ARBA" id="ARBA00022801"/>
    </source>
</evidence>
<evidence type="ECO:0000256" key="3">
    <source>
        <dbReference type="ARBA" id="ARBA00022723"/>
    </source>
</evidence>
<keyword evidence="6 8" id="KW-0457">Lysine biosynthesis</keyword>
<dbReference type="HAMAP" id="MF_01120">
    <property type="entry name" value="LysK"/>
    <property type="match status" value="1"/>
</dbReference>
<proteinExistence type="inferred from homology"/>
<reference evidence="10" key="1">
    <citation type="journal article" date="2019" name="Int. J. Syst. Evol. Microbiol.">
        <title>The Global Catalogue of Microorganisms (GCM) 10K type strain sequencing project: providing services to taxonomists for standard genome sequencing and annotation.</title>
        <authorList>
            <consortium name="The Broad Institute Genomics Platform"/>
            <consortium name="The Broad Institute Genome Sequencing Center for Infectious Disease"/>
            <person name="Wu L."/>
            <person name="Ma J."/>
        </authorList>
    </citation>
    <scope>NUCLEOTIDE SEQUENCE [LARGE SCALE GENOMIC DNA]</scope>
    <source>
        <strain evidence="10">KCTC 33842</strain>
    </source>
</reference>
<keyword evidence="4 8" id="KW-0378">Hydrolase</keyword>
<keyword evidence="3 8" id="KW-0479">Metal-binding</keyword>
<dbReference type="InterPro" id="IPR010175">
    <property type="entry name" value="LysK"/>
</dbReference>
<feature type="binding site" evidence="8">
    <location>
        <position position="101"/>
    </location>
    <ligand>
        <name>Zn(2+)</name>
        <dbReference type="ChEBI" id="CHEBI:29105"/>
        <label>1</label>
    </ligand>
</feature>
<dbReference type="InterPro" id="IPR050072">
    <property type="entry name" value="Peptidase_M20A"/>
</dbReference>
<protein>
    <recommendedName>
        <fullName evidence="8">[LysW]-lysine hydrolase</fullName>
        <ecNumber evidence="8">3.5.1.130</ecNumber>
    </recommendedName>
</protein>
<keyword evidence="2 8" id="KW-0028">Amino-acid biosynthesis</keyword>
<dbReference type="GO" id="GO:0016787">
    <property type="term" value="F:hydrolase activity"/>
    <property type="evidence" value="ECO:0007669"/>
    <property type="project" value="UniProtKB-KW"/>
</dbReference>
<keyword evidence="7 8" id="KW-0170">Cobalt</keyword>
<evidence type="ECO:0000256" key="8">
    <source>
        <dbReference type="HAMAP-Rule" id="MF_01120"/>
    </source>
</evidence>